<evidence type="ECO:0000313" key="3">
    <source>
        <dbReference type="Proteomes" id="UP000008022"/>
    </source>
</evidence>
<accession>A0A0E0NEZ6</accession>
<keyword evidence="3" id="KW-1185">Reference proteome</keyword>
<dbReference type="EnsemblPlants" id="ORUFI02G17590.1">
    <property type="protein sequence ID" value="ORUFI02G17590.1"/>
    <property type="gene ID" value="ORUFI02G17590"/>
</dbReference>
<sequence length="98" mass="9706">MAARWYVVDTGEQRGVSGGMEATGMEESGGPTGASGGGSDGREAPKTGKQAGWEDLATVSLGKGEVMEEASQGASSASLMPPGQLVRPSGGEEGGADF</sequence>
<evidence type="ECO:0000313" key="2">
    <source>
        <dbReference type="EnsemblPlants" id="ORUFI02G17590.1"/>
    </source>
</evidence>
<dbReference type="HOGENOM" id="CLU_2501781_0_0_1"/>
<reference evidence="2" key="2">
    <citation type="submission" date="2015-06" db="UniProtKB">
        <authorList>
            <consortium name="EnsemblPlants"/>
        </authorList>
    </citation>
    <scope>IDENTIFICATION</scope>
</reference>
<feature type="compositionally biased region" description="Gly residues" evidence="1">
    <location>
        <begin position="30"/>
        <end position="39"/>
    </location>
</feature>
<dbReference type="OMA" id="KQAGWED"/>
<dbReference type="AlphaFoldDB" id="A0A0E0NEZ6"/>
<name>A0A0E0NEZ6_ORYRU</name>
<dbReference type="Gramene" id="ORUFI02G17590.1">
    <property type="protein sequence ID" value="ORUFI02G17590.1"/>
    <property type="gene ID" value="ORUFI02G17590"/>
</dbReference>
<reference evidence="3" key="1">
    <citation type="submission" date="2013-06" db="EMBL/GenBank/DDBJ databases">
        <authorList>
            <person name="Zhao Q."/>
        </authorList>
    </citation>
    <scope>NUCLEOTIDE SEQUENCE</scope>
    <source>
        <strain evidence="3">cv. W1943</strain>
    </source>
</reference>
<dbReference type="Proteomes" id="UP000008022">
    <property type="component" value="Unassembled WGS sequence"/>
</dbReference>
<proteinExistence type="predicted"/>
<evidence type="ECO:0000256" key="1">
    <source>
        <dbReference type="SAM" id="MobiDB-lite"/>
    </source>
</evidence>
<organism evidence="2 3">
    <name type="scientific">Oryza rufipogon</name>
    <name type="common">Brownbeard rice</name>
    <name type="synonym">Asian wild rice</name>
    <dbReference type="NCBI Taxonomy" id="4529"/>
    <lineage>
        <taxon>Eukaryota</taxon>
        <taxon>Viridiplantae</taxon>
        <taxon>Streptophyta</taxon>
        <taxon>Embryophyta</taxon>
        <taxon>Tracheophyta</taxon>
        <taxon>Spermatophyta</taxon>
        <taxon>Magnoliopsida</taxon>
        <taxon>Liliopsida</taxon>
        <taxon>Poales</taxon>
        <taxon>Poaceae</taxon>
        <taxon>BOP clade</taxon>
        <taxon>Oryzoideae</taxon>
        <taxon>Oryzeae</taxon>
        <taxon>Oryzinae</taxon>
        <taxon>Oryza</taxon>
    </lineage>
</organism>
<feature type="region of interest" description="Disordered" evidence="1">
    <location>
        <begin position="1"/>
        <end position="98"/>
    </location>
</feature>
<protein>
    <submittedName>
        <fullName evidence="2">Uncharacterized protein</fullName>
    </submittedName>
</protein>